<dbReference type="PANTHER" id="PTHR43861">
    <property type="entry name" value="TRANS-ACONITATE 2-METHYLTRANSFERASE-RELATED"/>
    <property type="match status" value="1"/>
</dbReference>
<dbReference type="Proteomes" id="UP000176628">
    <property type="component" value="Unassembled WGS sequence"/>
</dbReference>
<comment type="caution">
    <text evidence="1">The sequence shown here is derived from an EMBL/GenBank/DDBJ whole genome shotgun (WGS) entry which is preliminary data.</text>
</comment>
<dbReference type="SUPFAM" id="SSF53335">
    <property type="entry name" value="S-adenosyl-L-methionine-dependent methyltransferases"/>
    <property type="match status" value="1"/>
</dbReference>
<accession>A0A1F5G4N8</accession>
<evidence type="ECO:0000313" key="1">
    <source>
        <dbReference type="EMBL" id="OGD86832.1"/>
    </source>
</evidence>
<dbReference type="CDD" id="cd02440">
    <property type="entry name" value="AdoMet_MTases"/>
    <property type="match status" value="1"/>
</dbReference>
<dbReference type="EMBL" id="MFAV01000005">
    <property type="protein sequence ID" value="OGD86832.1"/>
    <property type="molecule type" value="Genomic_DNA"/>
</dbReference>
<organism evidence="1 2">
    <name type="scientific">Candidatus Curtissbacteria bacterium RBG_16_39_7</name>
    <dbReference type="NCBI Taxonomy" id="1797707"/>
    <lineage>
        <taxon>Bacteria</taxon>
        <taxon>Candidatus Curtissiibacteriota</taxon>
    </lineage>
</organism>
<dbReference type="PANTHER" id="PTHR43861:SF6">
    <property type="entry name" value="METHYLTRANSFERASE TYPE 11"/>
    <property type="match status" value="1"/>
</dbReference>
<protein>
    <recommendedName>
        <fullName evidence="3">Methyltransferase type 11 domain-containing protein</fullName>
    </recommendedName>
</protein>
<evidence type="ECO:0000313" key="2">
    <source>
        <dbReference type="Proteomes" id="UP000176628"/>
    </source>
</evidence>
<name>A0A1F5G4N8_9BACT</name>
<gene>
    <name evidence="1" type="ORF">A2Z23_03305</name>
</gene>
<evidence type="ECO:0008006" key="3">
    <source>
        <dbReference type="Google" id="ProtNLM"/>
    </source>
</evidence>
<dbReference type="Gene3D" id="3.40.50.150">
    <property type="entry name" value="Vaccinia Virus protein VP39"/>
    <property type="match status" value="1"/>
</dbReference>
<dbReference type="InterPro" id="IPR029063">
    <property type="entry name" value="SAM-dependent_MTases_sf"/>
</dbReference>
<dbReference type="AlphaFoldDB" id="A0A1F5G4N8"/>
<sequence length="297" mass="34631">MKQIYCAICGKKQRTRGLYKANIDLKRINEKVFSARRLPDKLHYQLNECKKCGLVFSSPILDLRKINEFYRKSQFTYQEQTSYLGKTYAYYLKKFFPSLSKQTKILDVGCGNGFFLSELHKLNIKYTFGIEPSKEAVSKTPRRLKKNIKIDTLRENSYPNSYFDIICCFHTLDHVVDPNKFIRIIYKTLQKDGGILFIVHDTQGLSVKLFGEESPIFDIEHIYLFNKKTLGGIFQKNGFTKIQVFEVKNRYPLSYWLWMTPLPKILKDPLMKLIKNSRLGKMPISLGVGNIGIVAYK</sequence>
<proteinExistence type="predicted"/>
<dbReference type="Pfam" id="PF13489">
    <property type="entry name" value="Methyltransf_23"/>
    <property type="match status" value="1"/>
</dbReference>
<reference evidence="1 2" key="1">
    <citation type="journal article" date="2016" name="Nat. Commun.">
        <title>Thousands of microbial genomes shed light on interconnected biogeochemical processes in an aquifer system.</title>
        <authorList>
            <person name="Anantharaman K."/>
            <person name="Brown C.T."/>
            <person name="Hug L.A."/>
            <person name="Sharon I."/>
            <person name="Castelle C.J."/>
            <person name="Probst A.J."/>
            <person name="Thomas B.C."/>
            <person name="Singh A."/>
            <person name="Wilkins M.J."/>
            <person name="Karaoz U."/>
            <person name="Brodie E.L."/>
            <person name="Williams K.H."/>
            <person name="Hubbard S.S."/>
            <person name="Banfield J.F."/>
        </authorList>
    </citation>
    <scope>NUCLEOTIDE SEQUENCE [LARGE SCALE GENOMIC DNA]</scope>
</reference>